<evidence type="ECO:0000313" key="2">
    <source>
        <dbReference type="Proteomes" id="UP000248882"/>
    </source>
</evidence>
<dbReference type="Gene3D" id="2.60.40.1120">
    <property type="entry name" value="Carboxypeptidase-like, regulatory domain"/>
    <property type="match status" value="1"/>
</dbReference>
<evidence type="ECO:0000313" key="1">
    <source>
        <dbReference type="EMBL" id="PZX54020.1"/>
    </source>
</evidence>
<dbReference type="OrthoDB" id="5505971at2"/>
<gene>
    <name evidence="1" type="ORF">LV85_01359</name>
</gene>
<proteinExistence type="predicted"/>
<dbReference type="InterPro" id="IPR008969">
    <property type="entry name" value="CarboxyPept-like_regulatory"/>
</dbReference>
<dbReference type="Proteomes" id="UP000248882">
    <property type="component" value="Unassembled WGS sequence"/>
</dbReference>
<name>A0A2W7R6Q4_9BACT</name>
<reference evidence="1 2" key="1">
    <citation type="submission" date="2018-06" db="EMBL/GenBank/DDBJ databases">
        <title>Genomic Encyclopedia of Archaeal and Bacterial Type Strains, Phase II (KMG-II): from individual species to whole genera.</title>
        <authorList>
            <person name="Goeker M."/>
        </authorList>
    </citation>
    <scope>NUCLEOTIDE SEQUENCE [LARGE SCALE GENOMIC DNA]</scope>
    <source>
        <strain evidence="1 2">DSM 19830</strain>
    </source>
</reference>
<comment type="caution">
    <text evidence="1">The sequence shown here is derived from an EMBL/GenBank/DDBJ whole genome shotgun (WGS) entry which is preliminary data.</text>
</comment>
<dbReference type="SUPFAM" id="SSF49464">
    <property type="entry name" value="Carboxypeptidase regulatory domain-like"/>
    <property type="match status" value="1"/>
</dbReference>
<dbReference type="RefSeq" id="WP_146260439.1">
    <property type="nucleotide sequence ID" value="NZ_QKZT01000005.1"/>
</dbReference>
<sequence length="589" mass="65019">MLRSKALFQGIFLLIIFLVSSVSGFSQRMLEKKIQFSSPEELSLRQLLDTLSAQNDFYFSYESTLLELNKTLSSEPYSGTIGNFLLKELGYEYEYKELPGYIIIRYAPEKLDLDAEMDTRFNRVTVKGYIKNIRTNEVVSQASIYDKTSLASTLTDENGYFKLKYKKNNASIWLTLSKENYRDTTFLLMPTVDIVAEKENRRFRYLPGDSTTKALEESFLGRAFIGFKQRFQGINMGSFFAESPVQMSLIPGLSTKGTFSSQTISKFSLNLIGGYTAGIEGMEIAGIFNINKRDVKSLQLAGIFNLVGGSSKGLQIGGIYNSVYGDVAGLQIGGVYNHVRGEVKGLQLAGIMNQANKDAGAQIAGIVNHARNSKYLQLAAITNNASESAGLQLAGISNIAGVSVNNQASFIFNRAKKVNGFQLGIINVAEENDYSLGLLNFIKNGEMSLSASIDESSFTHLNFRSGGRKMYGILGLAYNLRDVDTPIGLEAGLGIHLIPDSKFSLDMEFVSLTASDFQEITNYIQSFRLIPGYKFGNHLRIFAGPSLNFAFLDSGQEDFTDGWNILNKTTATGIYRSYGGLTAGFQVIF</sequence>
<evidence type="ECO:0008006" key="3">
    <source>
        <dbReference type="Google" id="ProtNLM"/>
    </source>
</evidence>
<protein>
    <recommendedName>
        <fullName evidence="3">Carboxypeptidase-like protein</fullName>
    </recommendedName>
</protein>
<accession>A0A2W7R6Q4</accession>
<organism evidence="1 2">
    <name type="scientific">Algoriphagus chordae</name>
    <dbReference type="NCBI Taxonomy" id="237019"/>
    <lineage>
        <taxon>Bacteria</taxon>
        <taxon>Pseudomonadati</taxon>
        <taxon>Bacteroidota</taxon>
        <taxon>Cytophagia</taxon>
        <taxon>Cytophagales</taxon>
        <taxon>Cyclobacteriaceae</taxon>
        <taxon>Algoriphagus</taxon>
    </lineage>
</organism>
<dbReference type="AlphaFoldDB" id="A0A2W7R6Q4"/>
<keyword evidence="2" id="KW-1185">Reference proteome</keyword>
<dbReference type="EMBL" id="QKZT01000005">
    <property type="protein sequence ID" value="PZX54020.1"/>
    <property type="molecule type" value="Genomic_DNA"/>
</dbReference>